<evidence type="ECO:0000256" key="2">
    <source>
        <dbReference type="ARBA" id="ARBA00004642"/>
    </source>
</evidence>
<dbReference type="PIRSF" id="PIRSF017302">
    <property type="entry name" value="Gltscr2"/>
    <property type="match status" value="1"/>
</dbReference>
<evidence type="ECO:0000256" key="1">
    <source>
        <dbReference type="ARBA" id="ARBA00004604"/>
    </source>
</evidence>
<evidence type="ECO:0000256" key="6">
    <source>
        <dbReference type="ARBA" id="ARBA00023242"/>
    </source>
</evidence>
<dbReference type="GO" id="GO:0006364">
    <property type="term" value="P:rRNA processing"/>
    <property type="evidence" value="ECO:0007669"/>
    <property type="project" value="TreeGrafter"/>
</dbReference>
<feature type="compositionally biased region" description="Basic and acidic residues" evidence="7">
    <location>
        <begin position="483"/>
        <end position="507"/>
    </location>
</feature>
<organism evidence="8 9">
    <name type="scientific">Gambusia affinis</name>
    <name type="common">Western mosquitofish</name>
    <name type="synonym">Heterandria affinis</name>
    <dbReference type="NCBI Taxonomy" id="33528"/>
    <lineage>
        <taxon>Eukaryota</taxon>
        <taxon>Metazoa</taxon>
        <taxon>Chordata</taxon>
        <taxon>Craniata</taxon>
        <taxon>Vertebrata</taxon>
        <taxon>Euteleostomi</taxon>
        <taxon>Actinopterygii</taxon>
        <taxon>Neopterygii</taxon>
        <taxon>Teleostei</taxon>
        <taxon>Neoteleostei</taxon>
        <taxon>Acanthomorphata</taxon>
        <taxon>Ovalentaria</taxon>
        <taxon>Atherinomorphae</taxon>
        <taxon>Cyprinodontiformes</taxon>
        <taxon>Poeciliidae</taxon>
        <taxon>Poeciliinae</taxon>
        <taxon>Gambusia</taxon>
    </lineage>
</organism>
<evidence type="ECO:0000313" key="8">
    <source>
        <dbReference type="EMBL" id="PWA20157.1"/>
    </source>
</evidence>
<keyword evidence="9" id="KW-1185">Reference proteome</keyword>
<comment type="similarity">
    <text evidence="3">Belongs to the NOP53 family.</text>
</comment>
<comment type="caution">
    <text evidence="8">The sequence shown here is derived from an EMBL/GenBank/DDBJ whole genome shotgun (WGS) entry which is preliminary data.</text>
</comment>
<dbReference type="AlphaFoldDB" id="A0A315V9S7"/>
<evidence type="ECO:0000313" key="9">
    <source>
        <dbReference type="Proteomes" id="UP000250572"/>
    </source>
</evidence>
<evidence type="ECO:0000256" key="3">
    <source>
        <dbReference type="ARBA" id="ARBA00008838"/>
    </source>
</evidence>
<dbReference type="Proteomes" id="UP000250572">
    <property type="component" value="Unassembled WGS sequence"/>
</dbReference>
<feature type="region of interest" description="Disordered" evidence="7">
    <location>
        <begin position="1"/>
        <end position="45"/>
    </location>
</feature>
<keyword evidence="5" id="KW-0690">Ribosome biogenesis</keyword>
<comment type="subcellular location">
    <subcellularLocation>
        <location evidence="1">Nucleus</location>
        <location evidence="1">Nucleolus</location>
    </subcellularLocation>
    <subcellularLocation>
        <location evidence="2">Nucleus</location>
        <location evidence="2">Nucleoplasm</location>
    </subcellularLocation>
</comment>
<reference evidence="8 9" key="1">
    <citation type="journal article" date="2018" name="G3 (Bethesda)">
        <title>A High-Quality Reference Genome for the Invasive Mosquitofish Gambusia affinis Using a Chicago Library.</title>
        <authorList>
            <person name="Hoffberg S.L."/>
            <person name="Troendle N.J."/>
            <person name="Glenn T.C."/>
            <person name="Mahmud O."/>
            <person name="Louha S."/>
            <person name="Chalopin D."/>
            <person name="Bennetzen J.L."/>
            <person name="Mauricio R."/>
        </authorList>
    </citation>
    <scope>NUCLEOTIDE SEQUENCE [LARGE SCALE GENOMIC DNA]</scope>
    <source>
        <strain evidence="8">NE01/NJP1002.9</strain>
        <tissue evidence="8">Muscle</tissue>
    </source>
</reference>
<feature type="compositionally biased region" description="Basic and acidic residues" evidence="7">
    <location>
        <begin position="304"/>
        <end position="321"/>
    </location>
</feature>
<evidence type="ECO:0000256" key="7">
    <source>
        <dbReference type="SAM" id="MobiDB-lite"/>
    </source>
</evidence>
<sequence length="507" mass="58123">MAARRRLKRVAASQPGFLGFKSPSDPTASVGSRRKRVNKNKKKNWSKYSDVNDVDEFLEDIRHQERTTGGLLSEKADDSLFFLDLGQPEKPQPQAETPQADEGRKRKGKASRPLRIDLILKPDSLGLETHPPHHAAVFVPSSLYPPASQNQLNRSSSSPDSILAYQQPNAKKLRRIAQKAEQLAAKGVVPRKQKLLLNRRPVDRTVKKAVAEANNNPDRDYYDIWGQEPKVLADPWYLQQTGKKLVKRPEKLNEKPSVLPAVEVIAPGGSYNPDFFSHQALLQEAHQVEVQKKKQEDKLERQLAINKQDRATEETNLREEVEGLVEEEENDDEELTPSKEDDEAALAAIAVTQKKTEKQIKKEKAEKLKEQQRLTSRRQTEQQQQLFQLRSIKASIRQQEEKTKSKQMRRRVKQEAQKAQPRRLGKLKFQAPDLDVQLSDELAGSLRQLKPEGSILKDRFKSFQKRNLIEPRERAKFKRKLKDRTLPEKLRSMGEIPDRESVEAKNV</sequence>
<feature type="region of interest" description="Disordered" evidence="7">
    <location>
        <begin position="82"/>
        <end position="115"/>
    </location>
</feature>
<feature type="region of interest" description="Disordered" evidence="7">
    <location>
        <begin position="482"/>
        <end position="507"/>
    </location>
</feature>
<dbReference type="STRING" id="33528.ENSGAFP00000019691"/>
<keyword evidence="6" id="KW-0539">Nucleus</keyword>
<dbReference type="InterPro" id="IPR011687">
    <property type="entry name" value="Nop53/GLTSCR2"/>
</dbReference>
<protein>
    <recommendedName>
        <fullName evidence="4">Ribosome biogenesis protein NOP53</fullName>
    </recommendedName>
</protein>
<dbReference type="EMBL" id="NHOQ01001971">
    <property type="protein sequence ID" value="PWA20157.1"/>
    <property type="molecule type" value="Genomic_DNA"/>
</dbReference>
<feature type="compositionally biased region" description="Low complexity" evidence="7">
    <location>
        <begin position="381"/>
        <end position="391"/>
    </location>
</feature>
<accession>A0A315V9S7</accession>
<dbReference type="PANTHER" id="PTHR14211:SF7">
    <property type="entry name" value="RIBOSOME BIOGENESIS PROTEIN NOP53"/>
    <property type="match status" value="1"/>
</dbReference>
<gene>
    <name evidence="8" type="ORF">CCH79_00003541</name>
</gene>
<feature type="compositionally biased region" description="Acidic residues" evidence="7">
    <location>
        <begin position="322"/>
        <end position="344"/>
    </location>
</feature>
<dbReference type="GO" id="GO:0005730">
    <property type="term" value="C:nucleolus"/>
    <property type="evidence" value="ECO:0007669"/>
    <property type="project" value="UniProtKB-SubCell"/>
</dbReference>
<dbReference type="PANTHER" id="PTHR14211">
    <property type="entry name" value="GLIOMA SUPPRESSOR CANDIDATE REGION GENE 2"/>
    <property type="match status" value="1"/>
</dbReference>
<feature type="compositionally biased region" description="Basic residues" evidence="7">
    <location>
        <begin position="32"/>
        <end position="45"/>
    </location>
</feature>
<proteinExistence type="inferred from homology"/>
<dbReference type="GO" id="GO:0008097">
    <property type="term" value="F:5S rRNA binding"/>
    <property type="evidence" value="ECO:0007669"/>
    <property type="project" value="TreeGrafter"/>
</dbReference>
<evidence type="ECO:0000256" key="4">
    <source>
        <dbReference type="ARBA" id="ARBA00018339"/>
    </source>
</evidence>
<dbReference type="GO" id="GO:0005654">
    <property type="term" value="C:nucleoplasm"/>
    <property type="evidence" value="ECO:0007669"/>
    <property type="project" value="UniProtKB-SubCell"/>
</dbReference>
<dbReference type="GO" id="GO:0000027">
    <property type="term" value="P:ribosomal large subunit assembly"/>
    <property type="evidence" value="ECO:0007669"/>
    <property type="project" value="TreeGrafter"/>
</dbReference>
<dbReference type="Pfam" id="PF07767">
    <property type="entry name" value="Nop53"/>
    <property type="match status" value="1"/>
</dbReference>
<feature type="compositionally biased region" description="Basic and acidic residues" evidence="7">
    <location>
        <begin position="354"/>
        <end position="372"/>
    </location>
</feature>
<evidence type="ECO:0000256" key="5">
    <source>
        <dbReference type="ARBA" id="ARBA00022517"/>
    </source>
</evidence>
<feature type="region of interest" description="Disordered" evidence="7">
    <location>
        <begin position="304"/>
        <end position="427"/>
    </location>
</feature>
<name>A0A315V9S7_GAMAF</name>